<proteinExistence type="predicted"/>
<protein>
    <recommendedName>
        <fullName evidence="2">Tyrosinase copper-binding domain-containing protein</fullName>
    </recommendedName>
</protein>
<gene>
    <name evidence="3" type="ORF">Daus18300_002441</name>
</gene>
<dbReference type="SUPFAM" id="SSF48056">
    <property type="entry name" value="Di-copper centre-containing domain"/>
    <property type="match status" value="1"/>
</dbReference>
<dbReference type="PROSITE" id="PS00498">
    <property type="entry name" value="TYROSINASE_2"/>
    <property type="match status" value="1"/>
</dbReference>
<name>A0ABR3XP32_9PEZI</name>
<organism evidence="3 4">
    <name type="scientific">Diaporthe australafricana</name>
    <dbReference type="NCBI Taxonomy" id="127596"/>
    <lineage>
        <taxon>Eukaryota</taxon>
        <taxon>Fungi</taxon>
        <taxon>Dikarya</taxon>
        <taxon>Ascomycota</taxon>
        <taxon>Pezizomycotina</taxon>
        <taxon>Sordariomycetes</taxon>
        <taxon>Sordariomycetidae</taxon>
        <taxon>Diaporthales</taxon>
        <taxon>Diaporthaceae</taxon>
        <taxon>Diaporthe</taxon>
    </lineage>
</organism>
<dbReference type="InterPro" id="IPR050316">
    <property type="entry name" value="Tyrosinase/Hemocyanin"/>
</dbReference>
<dbReference type="EMBL" id="JAWRVE010000014">
    <property type="protein sequence ID" value="KAL1877454.1"/>
    <property type="molecule type" value="Genomic_DNA"/>
</dbReference>
<evidence type="ECO:0000259" key="2">
    <source>
        <dbReference type="PROSITE" id="PS00498"/>
    </source>
</evidence>
<accession>A0ABR3XP32</accession>
<evidence type="ECO:0000256" key="1">
    <source>
        <dbReference type="ARBA" id="ARBA00022723"/>
    </source>
</evidence>
<keyword evidence="1" id="KW-0479">Metal-binding</keyword>
<dbReference type="Pfam" id="PF00264">
    <property type="entry name" value="Tyrosinase"/>
    <property type="match status" value="1"/>
</dbReference>
<keyword evidence="4" id="KW-1185">Reference proteome</keyword>
<sequence>MSVNLGPIAAISSLKVPANPQSDGLGHNPRCLRRDVNKYSAAKTTANYTEALITTNAKVGPFQDKMQGQGLGTNDWGVHIGGHYTIGGDPGGDFFVSPGDPAFYLHHGMIDRIWWIWQNQGLPGRLHEISGGTTMGGFPPSKNGTLDDNVDYGVLGNSFKLGEALDTMAGPFCYIYV</sequence>
<dbReference type="Proteomes" id="UP001583177">
    <property type="component" value="Unassembled WGS sequence"/>
</dbReference>
<dbReference type="PANTHER" id="PTHR11474">
    <property type="entry name" value="TYROSINASE FAMILY MEMBER"/>
    <property type="match status" value="1"/>
</dbReference>
<dbReference type="InterPro" id="IPR002227">
    <property type="entry name" value="Tyrosinase_Cu-bd"/>
</dbReference>
<dbReference type="PANTHER" id="PTHR11474:SF116">
    <property type="entry name" value="TYROSINASE"/>
    <property type="match status" value="1"/>
</dbReference>
<dbReference type="Gene3D" id="1.10.1280.10">
    <property type="entry name" value="Di-copper center containing domain from catechol oxidase"/>
    <property type="match status" value="1"/>
</dbReference>
<feature type="domain" description="Tyrosinase copper-binding" evidence="2">
    <location>
        <begin position="100"/>
        <end position="111"/>
    </location>
</feature>
<comment type="caution">
    <text evidence="3">The sequence shown here is derived from an EMBL/GenBank/DDBJ whole genome shotgun (WGS) entry which is preliminary data.</text>
</comment>
<reference evidence="3 4" key="1">
    <citation type="journal article" date="2024" name="IMA Fungus">
        <title>IMA Genome - F19 : A genome assembly and annotation guide to empower mycologists, including annotated draft genome sequences of Ceratocystis pirilliformis, Diaporthe australafricana, Fusarium ophioides, Paecilomyces lecythidis, and Sporothrix stenoceras.</title>
        <authorList>
            <person name="Aylward J."/>
            <person name="Wilson A.M."/>
            <person name="Visagie C.M."/>
            <person name="Spraker J."/>
            <person name="Barnes I."/>
            <person name="Buitendag C."/>
            <person name="Ceriani C."/>
            <person name="Del Mar Angel L."/>
            <person name="du Plessis D."/>
            <person name="Fuchs T."/>
            <person name="Gasser K."/>
            <person name="Kramer D."/>
            <person name="Li W."/>
            <person name="Munsamy K."/>
            <person name="Piso A."/>
            <person name="Price J.L."/>
            <person name="Sonnekus B."/>
            <person name="Thomas C."/>
            <person name="van der Nest A."/>
            <person name="van Dijk A."/>
            <person name="van Heerden A."/>
            <person name="van Vuuren N."/>
            <person name="Yilmaz N."/>
            <person name="Duong T.A."/>
            <person name="van der Merwe N.A."/>
            <person name="Wingfield M.J."/>
            <person name="Wingfield B.D."/>
        </authorList>
    </citation>
    <scope>NUCLEOTIDE SEQUENCE [LARGE SCALE GENOMIC DNA]</scope>
    <source>
        <strain evidence="3 4">CMW 18300</strain>
    </source>
</reference>
<evidence type="ECO:0000313" key="3">
    <source>
        <dbReference type="EMBL" id="KAL1877454.1"/>
    </source>
</evidence>
<evidence type="ECO:0000313" key="4">
    <source>
        <dbReference type="Proteomes" id="UP001583177"/>
    </source>
</evidence>
<dbReference type="InterPro" id="IPR008922">
    <property type="entry name" value="Di-copper_centre_dom_sf"/>
</dbReference>